<name>A0A838LCC6_9SPHN</name>
<accession>A0A838LCC6</accession>
<keyword evidence="3" id="KW-1185">Reference proteome</keyword>
<dbReference type="InterPro" id="IPR025827">
    <property type="entry name" value="Zn_ribbon_recom_dom"/>
</dbReference>
<dbReference type="Pfam" id="PF13408">
    <property type="entry name" value="Zn_ribbon_recom"/>
    <property type="match status" value="1"/>
</dbReference>
<sequence length="240" mass="26121">MNCGECGASFAKSGTHRFGCQGSAKKGPTYCGNRLTIRQDELDARILAGLTSEMMKDDVLAAFLDEYEAEMRRLDATTASTRPEREVELAEVEGAIATIKTAILKGIDASLFVAELKQLETRRQALATELAEQHADANVGALLHPDLSQTYRKKVARLTDAYEEEALKAQAFERIRALIEQVTLTPEDGVLAVHLRGDLVSMLELCACGDMQNAPEEVSSGALQIKMVAGTGFEPVTFRL</sequence>
<organism evidence="2 3">
    <name type="scientific">Sphingomonas chungangi</name>
    <dbReference type="NCBI Taxonomy" id="2683589"/>
    <lineage>
        <taxon>Bacteria</taxon>
        <taxon>Pseudomonadati</taxon>
        <taxon>Pseudomonadota</taxon>
        <taxon>Alphaproteobacteria</taxon>
        <taxon>Sphingomonadales</taxon>
        <taxon>Sphingomonadaceae</taxon>
        <taxon>Sphingomonas</taxon>
    </lineage>
</organism>
<dbReference type="Proteomes" id="UP000570166">
    <property type="component" value="Unassembled WGS sequence"/>
</dbReference>
<evidence type="ECO:0000313" key="2">
    <source>
        <dbReference type="EMBL" id="MBA2935138.1"/>
    </source>
</evidence>
<evidence type="ECO:0000313" key="3">
    <source>
        <dbReference type="Proteomes" id="UP000570166"/>
    </source>
</evidence>
<proteinExistence type="predicted"/>
<evidence type="ECO:0000259" key="1">
    <source>
        <dbReference type="Pfam" id="PF13408"/>
    </source>
</evidence>
<protein>
    <recommendedName>
        <fullName evidence="1">Recombinase zinc beta ribbon domain-containing protein</fullName>
    </recommendedName>
</protein>
<comment type="caution">
    <text evidence="2">The sequence shown here is derived from an EMBL/GenBank/DDBJ whole genome shotgun (WGS) entry which is preliminary data.</text>
</comment>
<feature type="domain" description="Recombinase zinc beta ribbon" evidence="1">
    <location>
        <begin position="2"/>
        <end position="49"/>
    </location>
</feature>
<dbReference type="EMBL" id="JACEIB010000023">
    <property type="protein sequence ID" value="MBA2935138.1"/>
    <property type="molecule type" value="Genomic_DNA"/>
</dbReference>
<reference evidence="2 3" key="1">
    <citation type="submission" date="2020-07" db="EMBL/GenBank/DDBJ databases">
        <authorList>
            <person name="Sun Q."/>
        </authorList>
    </citation>
    <scope>NUCLEOTIDE SEQUENCE [LARGE SCALE GENOMIC DNA]</scope>
    <source>
        <strain evidence="2 3">CGMCC 1.13654</strain>
    </source>
</reference>
<gene>
    <name evidence="2" type="ORF">HZF05_13690</name>
</gene>
<dbReference type="AlphaFoldDB" id="A0A838LCC6"/>